<reference evidence="1 2" key="1">
    <citation type="journal article" date="2020" name="Mol. Biol. Evol.">
        <title>Distinct Expression and Methylation Patterns for Genes with Different Fates following a Single Whole-Genome Duplication in Flowering Plants.</title>
        <authorList>
            <person name="Shi T."/>
            <person name="Rahmani R.S."/>
            <person name="Gugger P.F."/>
            <person name="Wang M."/>
            <person name="Li H."/>
            <person name="Zhang Y."/>
            <person name="Li Z."/>
            <person name="Wang Q."/>
            <person name="Van de Peer Y."/>
            <person name="Marchal K."/>
            <person name="Chen J."/>
        </authorList>
    </citation>
    <scope>NUCLEOTIDE SEQUENCE [LARGE SCALE GENOMIC DNA]</scope>
    <source>
        <tissue evidence="1">Leaf</tissue>
    </source>
</reference>
<name>A0A822Z554_NELNU</name>
<gene>
    <name evidence="1" type="ORF">HUJ06_013153</name>
</gene>
<dbReference type="Proteomes" id="UP000607653">
    <property type="component" value="Unassembled WGS sequence"/>
</dbReference>
<dbReference type="EMBL" id="DUZY01000005">
    <property type="protein sequence ID" value="DAD38831.1"/>
    <property type="molecule type" value="Genomic_DNA"/>
</dbReference>
<organism evidence="1 2">
    <name type="scientific">Nelumbo nucifera</name>
    <name type="common">Sacred lotus</name>
    <dbReference type="NCBI Taxonomy" id="4432"/>
    <lineage>
        <taxon>Eukaryota</taxon>
        <taxon>Viridiplantae</taxon>
        <taxon>Streptophyta</taxon>
        <taxon>Embryophyta</taxon>
        <taxon>Tracheophyta</taxon>
        <taxon>Spermatophyta</taxon>
        <taxon>Magnoliopsida</taxon>
        <taxon>Proteales</taxon>
        <taxon>Nelumbonaceae</taxon>
        <taxon>Nelumbo</taxon>
    </lineage>
</organism>
<evidence type="ECO:0000313" key="1">
    <source>
        <dbReference type="EMBL" id="DAD38831.1"/>
    </source>
</evidence>
<protein>
    <submittedName>
        <fullName evidence="1">Uncharacterized protein</fullName>
    </submittedName>
</protein>
<proteinExistence type="predicted"/>
<comment type="caution">
    <text evidence="1">The sequence shown here is derived from an EMBL/GenBank/DDBJ whole genome shotgun (WGS) entry which is preliminary data.</text>
</comment>
<keyword evidence="2" id="KW-1185">Reference proteome</keyword>
<sequence length="28" mass="3320">MSHRIKEVEVKTISHLLHSQNQPIFTMD</sequence>
<dbReference type="AlphaFoldDB" id="A0A822Z554"/>
<accession>A0A822Z554</accession>
<evidence type="ECO:0000313" key="2">
    <source>
        <dbReference type="Proteomes" id="UP000607653"/>
    </source>
</evidence>